<evidence type="ECO:0000313" key="2">
    <source>
        <dbReference type="Proteomes" id="UP001253193"/>
    </source>
</evidence>
<accession>A0AAW8Q0C1</accession>
<protein>
    <submittedName>
        <fullName evidence="1">Uncharacterized protein</fullName>
    </submittedName>
</protein>
<comment type="caution">
    <text evidence="1">The sequence shown here is derived from an EMBL/GenBank/DDBJ whole genome shotgun (WGS) entry which is preliminary data.</text>
</comment>
<reference evidence="1" key="1">
    <citation type="submission" date="2023-06" db="EMBL/GenBank/DDBJ databases">
        <title>Genomic Diversity of Vibrio spp. and Metagenomic Analysis of Pathogens in Florida Gulf Coastal Waters Following Hurricane Ian.</title>
        <authorList>
            <person name="Brumfield K.D."/>
        </authorList>
    </citation>
    <scope>NUCLEOTIDE SEQUENCE</scope>
    <source>
        <strain evidence="1">WBS2B-138</strain>
    </source>
</reference>
<dbReference type="EMBL" id="JAUHGG010000003">
    <property type="protein sequence ID" value="MDS1821318.1"/>
    <property type="molecule type" value="Genomic_DNA"/>
</dbReference>
<sequence>MKKDNQIQPIKLVKFHFTDSNDDAIADAQVVQLTGQKIAEWQKSPEVEASFRSSNSMVLNAFRLCVKLGEIEKLVLVINNTELDIIDKNGKYKTRVPDELMVNYNYFSHLAKKS</sequence>
<dbReference type="AlphaFoldDB" id="A0AAW8Q0C1"/>
<name>A0AAW8Q0C1_VIBPH</name>
<dbReference type="Proteomes" id="UP001253193">
    <property type="component" value="Unassembled WGS sequence"/>
</dbReference>
<dbReference type="RefSeq" id="WP_311020194.1">
    <property type="nucleotide sequence ID" value="NZ_JAUHGG010000003.1"/>
</dbReference>
<organism evidence="1 2">
    <name type="scientific">Vibrio parahaemolyticus</name>
    <dbReference type="NCBI Taxonomy" id="670"/>
    <lineage>
        <taxon>Bacteria</taxon>
        <taxon>Pseudomonadati</taxon>
        <taxon>Pseudomonadota</taxon>
        <taxon>Gammaproteobacteria</taxon>
        <taxon>Vibrionales</taxon>
        <taxon>Vibrionaceae</taxon>
        <taxon>Vibrio</taxon>
    </lineage>
</organism>
<evidence type="ECO:0000313" key="1">
    <source>
        <dbReference type="EMBL" id="MDS1821318.1"/>
    </source>
</evidence>
<proteinExistence type="predicted"/>
<gene>
    <name evidence="1" type="ORF">QX249_11640</name>
</gene>